<gene>
    <name evidence="1" type="ORF">FIV46_11370</name>
</gene>
<keyword evidence="1" id="KW-0808">Transferase</keyword>
<accession>A0A501PHS5</accession>
<keyword evidence="2" id="KW-1185">Reference proteome</keyword>
<dbReference type="OrthoDB" id="7361233at2"/>
<organism evidence="1 2">
    <name type="scientific">Emcibacter nanhaiensis</name>
    <dbReference type="NCBI Taxonomy" id="1505037"/>
    <lineage>
        <taxon>Bacteria</taxon>
        <taxon>Pseudomonadati</taxon>
        <taxon>Pseudomonadota</taxon>
        <taxon>Alphaproteobacteria</taxon>
        <taxon>Emcibacterales</taxon>
        <taxon>Emcibacteraceae</taxon>
        <taxon>Emcibacter</taxon>
    </lineage>
</organism>
<dbReference type="Proteomes" id="UP000319148">
    <property type="component" value="Unassembled WGS sequence"/>
</dbReference>
<dbReference type="GO" id="GO:0016301">
    <property type="term" value="F:kinase activity"/>
    <property type="evidence" value="ECO:0007669"/>
    <property type="project" value="UniProtKB-KW"/>
</dbReference>
<evidence type="ECO:0000313" key="2">
    <source>
        <dbReference type="Proteomes" id="UP000319148"/>
    </source>
</evidence>
<sequence>MTHFLVTDENPDGFRLEDILNIIRKDIIQRATRIMDDDRPEAQHVLANNVEILGLLTEAIELAKDSTMTLEKAFGPSSGDKPRIGK</sequence>
<evidence type="ECO:0000313" key="1">
    <source>
        <dbReference type="EMBL" id="TPD59386.1"/>
    </source>
</evidence>
<comment type="caution">
    <text evidence="1">The sequence shown here is derived from an EMBL/GenBank/DDBJ whole genome shotgun (WGS) entry which is preliminary data.</text>
</comment>
<dbReference type="EMBL" id="VFIY01000014">
    <property type="protein sequence ID" value="TPD59386.1"/>
    <property type="molecule type" value="Genomic_DNA"/>
</dbReference>
<reference evidence="2" key="1">
    <citation type="submission" date="2019-06" db="EMBL/GenBank/DDBJ databases">
        <title>The complete genome of Emcibacter congregatus ZYLT.</title>
        <authorList>
            <person name="Zhao Z."/>
        </authorList>
    </citation>
    <scope>NUCLEOTIDE SEQUENCE [LARGE SCALE GENOMIC DNA]</scope>
    <source>
        <strain evidence="2">MCCC 1A06723</strain>
    </source>
</reference>
<proteinExistence type="predicted"/>
<dbReference type="RefSeq" id="WP_139941049.1">
    <property type="nucleotide sequence ID" value="NZ_JBHSYP010000006.1"/>
</dbReference>
<dbReference type="AlphaFoldDB" id="A0A501PHS5"/>
<protein>
    <submittedName>
        <fullName evidence="1">Histidine kinase</fullName>
    </submittedName>
</protein>
<name>A0A501PHS5_9PROT</name>
<keyword evidence="1" id="KW-0418">Kinase</keyword>